<accession>A0AAV8XEK6</accession>
<dbReference type="EMBL" id="JAPWTK010000698">
    <property type="protein sequence ID" value="KAJ8936979.1"/>
    <property type="molecule type" value="Genomic_DNA"/>
</dbReference>
<reference evidence="1" key="1">
    <citation type="journal article" date="2023" name="Insect Mol. Biol.">
        <title>Genome sequencing provides insights into the evolution of gene families encoding plant cell wall-degrading enzymes in longhorned beetles.</title>
        <authorList>
            <person name="Shin N.R."/>
            <person name="Okamura Y."/>
            <person name="Kirsch R."/>
            <person name="Pauchet Y."/>
        </authorList>
    </citation>
    <scope>NUCLEOTIDE SEQUENCE</scope>
    <source>
        <strain evidence="1">AMC_N1</strain>
    </source>
</reference>
<name>A0AAV8XEK6_9CUCU</name>
<gene>
    <name evidence="1" type="ORF">NQ318_015643</name>
</gene>
<comment type="caution">
    <text evidence="1">The sequence shown here is derived from an EMBL/GenBank/DDBJ whole genome shotgun (WGS) entry which is preliminary data.</text>
</comment>
<dbReference type="Proteomes" id="UP001162162">
    <property type="component" value="Unassembled WGS sequence"/>
</dbReference>
<keyword evidence="2" id="KW-1185">Reference proteome</keyword>
<proteinExistence type="predicted"/>
<sequence length="87" mass="9855">MKEIEVVVENLTNAVFDNVANVEEGIESLAAMYNYTKRKTLVSLFDAKTLLVYKMFSNEILTAKQDIQNEAELYPALTPTLREGHIC</sequence>
<evidence type="ECO:0000313" key="1">
    <source>
        <dbReference type="EMBL" id="KAJ8936979.1"/>
    </source>
</evidence>
<evidence type="ECO:0000313" key="2">
    <source>
        <dbReference type="Proteomes" id="UP001162162"/>
    </source>
</evidence>
<protein>
    <submittedName>
        <fullName evidence="1">Uncharacterized protein</fullName>
    </submittedName>
</protein>
<dbReference type="AlphaFoldDB" id="A0AAV8XEK6"/>
<organism evidence="1 2">
    <name type="scientific">Aromia moschata</name>
    <dbReference type="NCBI Taxonomy" id="1265417"/>
    <lineage>
        <taxon>Eukaryota</taxon>
        <taxon>Metazoa</taxon>
        <taxon>Ecdysozoa</taxon>
        <taxon>Arthropoda</taxon>
        <taxon>Hexapoda</taxon>
        <taxon>Insecta</taxon>
        <taxon>Pterygota</taxon>
        <taxon>Neoptera</taxon>
        <taxon>Endopterygota</taxon>
        <taxon>Coleoptera</taxon>
        <taxon>Polyphaga</taxon>
        <taxon>Cucujiformia</taxon>
        <taxon>Chrysomeloidea</taxon>
        <taxon>Cerambycidae</taxon>
        <taxon>Cerambycinae</taxon>
        <taxon>Callichromatini</taxon>
        <taxon>Aromia</taxon>
    </lineage>
</organism>